<proteinExistence type="predicted"/>
<dbReference type="Pfam" id="PF00149">
    <property type="entry name" value="Metallophos"/>
    <property type="match status" value="1"/>
</dbReference>
<dbReference type="InterPro" id="IPR051918">
    <property type="entry name" value="STPP_CPPED1"/>
</dbReference>
<sequence length="298" mass="33658">MPTTNQKYLFSKTILIFIGITSLLQITSCSNDSKEEELPTPAIPNVVFTAIGDVPYNAEQRDSIVKVIAAHNTRAKSDFVIHLGDIKPGAGACEESVYKDVSDILKQFNTPTFVVLGDNEFNDCIDPEQGFAYWNTYFLKLNTNWNFNQPVSYQDVRQENFSWIQNKVLFIGINIVGSTVHNATEWQTRLTDNANWVKQHLETQKENVNAVVVFGHANITEGDATKFEAFTNVFRSSAAAFGKPILYLQGDGHIWFTNKPWPEKNITRVQIDGGYRAVEVTVDPNKSNPFSYNRTFLD</sequence>
<dbReference type="EMBL" id="FPIY01000001">
    <property type="protein sequence ID" value="SFW14949.1"/>
    <property type="molecule type" value="Genomic_DNA"/>
</dbReference>
<dbReference type="InterPro" id="IPR004843">
    <property type="entry name" value="Calcineurin-like_PHP"/>
</dbReference>
<dbReference type="GO" id="GO:0016787">
    <property type="term" value="F:hydrolase activity"/>
    <property type="evidence" value="ECO:0007669"/>
    <property type="project" value="InterPro"/>
</dbReference>
<dbReference type="SUPFAM" id="SSF56300">
    <property type="entry name" value="Metallo-dependent phosphatases"/>
    <property type="match status" value="1"/>
</dbReference>
<name>A0A1K1LVI9_9FLAO</name>
<dbReference type="PANTHER" id="PTHR43143">
    <property type="entry name" value="METALLOPHOSPHOESTERASE, CALCINEURIN SUPERFAMILY"/>
    <property type="match status" value="1"/>
</dbReference>
<gene>
    <name evidence="2" type="ORF">SAMN05660313_00116</name>
</gene>
<reference evidence="3" key="1">
    <citation type="submission" date="2016-11" db="EMBL/GenBank/DDBJ databases">
        <authorList>
            <person name="Varghese N."/>
            <person name="Submissions S."/>
        </authorList>
    </citation>
    <scope>NUCLEOTIDE SEQUENCE [LARGE SCALE GENOMIC DNA]</scope>
    <source>
        <strain evidence="3">DSM 24786</strain>
    </source>
</reference>
<dbReference type="Gene3D" id="3.60.21.10">
    <property type="match status" value="1"/>
</dbReference>
<evidence type="ECO:0000313" key="3">
    <source>
        <dbReference type="Proteomes" id="UP000183257"/>
    </source>
</evidence>
<dbReference type="STRING" id="76595.SAMN05660313_00116"/>
<evidence type="ECO:0000259" key="1">
    <source>
        <dbReference type="Pfam" id="PF00149"/>
    </source>
</evidence>
<protein>
    <submittedName>
        <fullName evidence="2">Calcineurin-like phosphoesterase</fullName>
    </submittedName>
</protein>
<evidence type="ECO:0000313" key="2">
    <source>
        <dbReference type="EMBL" id="SFW14949.1"/>
    </source>
</evidence>
<dbReference type="OrthoDB" id="58809at2"/>
<organism evidence="2 3">
    <name type="scientific">Cellulophaga fucicola</name>
    <dbReference type="NCBI Taxonomy" id="76595"/>
    <lineage>
        <taxon>Bacteria</taxon>
        <taxon>Pseudomonadati</taxon>
        <taxon>Bacteroidota</taxon>
        <taxon>Flavobacteriia</taxon>
        <taxon>Flavobacteriales</taxon>
        <taxon>Flavobacteriaceae</taxon>
        <taxon>Cellulophaga</taxon>
    </lineage>
</organism>
<dbReference type="RefSeq" id="WP_072301819.1">
    <property type="nucleotide sequence ID" value="NZ_FPIY01000001.1"/>
</dbReference>
<dbReference type="AlphaFoldDB" id="A0A1K1LVI9"/>
<feature type="domain" description="Calcineurin-like phosphoesterase" evidence="1">
    <location>
        <begin position="48"/>
        <end position="222"/>
    </location>
</feature>
<accession>A0A1K1LVI9</accession>
<keyword evidence="3" id="KW-1185">Reference proteome</keyword>
<dbReference type="Proteomes" id="UP000183257">
    <property type="component" value="Unassembled WGS sequence"/>
</dbReference>
<dbReference type="InterPro" id="IPR029052">
    <property type="entry name" value="Metallo-depent_PP-like"/>
</dbReference>
<dbReference type="PANTHER" id="PTHR43143:SF1">
    <property type="entry name" value="SERINE_THREONINE-PROTEIN PHOSPHATASE CPPED1"/>
    <property type="match status" value="1"/>
</dbReference>